<dbReference type="Proteomes" id="UP000054771">
    <property type="component" value="Unassembled WGS sequence"/>
</dbReference>
<gene>
    <name evidence="1" type="ORF">ASPCAL13985</name>
</gene>
<name>A0A0U5GJ78_ASPCI</name>
<dbReference type="AlphaFoldDB" id="A0A0U5GJ78"/>
<protein>
    <recommendedName>
        <fullName evidence="3">Transcription factor domain-containing protein</fullName>
    </recommendedName>
</protein>
<evidence type="ECO:0000313" key="2">
    <source>
        <dbReference type="Proteomes" id="UP000054771"/>
    </source>
</evidence>
<dbReference type="OrthoDB" id="4144003at2759"/>
<dbReference type="OMA" id="TWDPGPL"/>
<keyword evidence="2" id="KW-1185">Reference proteome</keyword>
<evidence type="ECO:0000313" key="1">
    <source>
        <dbReference type="EMBL" id="CEL10878.1"/>
    </source>
</evidence>
<evidence type="ECO:0008006" key="3">
    <source>
        <dbReference type="Google" id="ProtNLM"/>
    </source>
</evidence>
<organism evidence="1 2">
    <name type="scientific">Aspergillus calidoustus</name>
    <dbReference type="NCBI Taxonomy" id="454130"/>
    <lineage>
        <taxon>Eukaryota</taxon>
        <taxon>Fungi</taxon>
        <taxon>Dikarya</taxon>
        <taxon>Ascomycota</taxon>
        <taxon>Pezizomycotina</taxon>
        <taxon>Eurotiomycetes</taxon>
        <taxon>Eurotiomycetidae</taxon>
        <taxon>Eurotiales</taxon>
        <taxon>Aspergillaceae</taxon>
        <taxon>Aspergillus</taxon>
        <taxon>Aspergillus subgen. Nidulantes</taxon>
    </lineage>
</organism>
<reference evidence="2" key="1">
    <citation type="journal article" date="2016" name="Genome Announc.">
        <title>Draft genome sequences of fungus Aspergillus calidoustus.</title>
        <authorList>
            <person name="Horn F."/>
            <person name="Linde J."/>
            <person name="Mattern D.J."/>
            <person name="Walther G."/>
            <person name="Guthke R."/>
            <person name="Scherlach K."/>
            <person name="Martin K."/>
            <person name="Brakhage A.A."/>
            <person name="Petzke L."/>
            <person name="Valiante V."/>
        </authorList>
    </citation>
    <scope>NUCLEOTIDE SEQUENCE [LARGE SCALE GENOMIC DNA]</scope>
    <source>
        <strain evidence="2">SF006504</strain>
    </source>
</reference>
<proteinExistence type="predicted"/>
<sequence>MGSGKLLFVNKTPSSTLLTQSEPCERAQILRHVQRNRRKAEGNKPHALPPWSEQVYALKLGPDTRETEVEATRSSVSLRGNYPSSNSSDPFHCTVAGPDHAIHALLRCVFSSESRSNFLAEAFAPASIVARGAATRHESIFARRLQQCVVDQTLMYATLAYGSSFIGWASSRRESANSRAGLQQPPEYYLGKAIRGVRERLALASGFQSTPDDWLMLSIYSLAITELWNGMPETWGRPDDSSGSSETANKYSRATLSAVSSAALAACRIHLSAALSVVIDVGGWHYFDPYILDSFILVDKFLAIHQLTPPMIPLTWDPGPLYFRSGNIETMLEQGAVNSQQMGAGFADTSMTARLRSLIRDIISFCVLAEAGWSSKEAMTFKQESWLFRRLQALACRLLACYHAESTVVGQCISLTALVFLFSCTSHRGPELGALYAARHLKHLLLHSGYMLVETGHVDLYRWSLFTGAMIVPSRERDWLIAEFVGLYRNFHVAHIAVLQQEMERFLFLAARQRGRLMELMERASAVGS</sequence>
<accession>A0A0U5GJ78</accession>
<dbReference type="EMBL" id="CDMC01000021">
    <property type="protein sequence ID" value="CEL10878.1"/>
    <property type="molecule type" value="Genomic_DNA"/>
</dbReference>
<dbReference type="STRING" id="454130.A0A0U5GJ78"/>